<accession>A0A9Q1F039</accession>
<reference evidence="2" key="1">
    <citation type="journal article" date="2023" name="Science">
        <title>Genome structures resolve the early diversification of teleost fishes.</title>
        <authorList>
            <person name="Parey E."/>
            <person name="Louis A."/>
            <person name="Montfort J."/>
            <person name="Bouchez O."/>
            <person name="Roques C."/>
            <person name="Iampietro C."/>
            <person name="Lluch J."/>
            <person name="Castinel A."/>
            <person name="Donnadieu C."/>
            <person name="Desvignes T."/>
            <person name="Floi Bucao C."/>
            <person name="Jouanno E."/>
            <person name="Wen M."/>
            <person name="Mejri S."/>
            <person name="Dirks R."/>
            <person name="Jansen H."/>
            <person name="Henkel C."/>
            <person name="Chen W.J."/>
            <person name="Zahm M."/>
            <person name="Cabau C."/>
            <person name="Klopp C."/>
            <person name="Thompson A.W."/>
            <person name="Robinson-Rechavi M."/>
            <person name="Braasch I."/>
            <person name="Lecointre G."/>
            <person name="Bobe J."/>
            <person name="Postlethwait J.H."/>
            <person name="Berthelot C."/>
            <person name="Roest Crollius H."/>
            <person name="Guiguen Y."/>
        </authorList>
    </citation>
    <scope>NUCLEOTIDE SEQUENCE</scope>
    <source>
        <strain evidence="2">WJC10195</strain>
    </source>
</reference>
<evidence type="ECO:0000256" key="1">
    <source>
        <dbReference type="SAM" id="MobiDB-lite"/>
    </source>
</evidence>
<dbReference type="AlphaFoldDB" id="A0A9Q1F039"/>
<sequence length="118" mass="13015">MADKTLLPPRCVPGGTGTAAQPWKRQGKVFRYNWASAFTSTAEPRPTETSPGPQRIPAAPSPRDHTPTPLPRTLCQSDSLLHWLYHHALPTNYQLNISSSAPYKGVGHLIITDSMRKD</sequence>
<protein>
    <submittedName>
        <fullName evidence="2">Uncharacterized protein</fullName>
    </submittedName>
</protein>
<keyword evidence="3" id="KW-1185">Reference proteome</keyword>
<dbReference type="Proteomes" id="UP001152622">
    <property type="component" value="Chromosome 10"/>
</dbReference>
<feature type="compositionally biased region" description="Polar residues" evidence="1">
    <location>
        <begin position="40"/>
        <end position="52"/>
    </location>
</feature>
<feature type="region of interest" description="Disordered" evidence="1">
    <location>
        <begin position="1"/>
        <end position="20"/>
    </location>
</feature>
<name>A0A9Q1F039_SYNKA</name>
<comment type="caution">
    <text evidence="2">The sequence shown here is derived from an EMBL/GenBank/DDBJ whole genome shotgun (WGS) entry which is preliminary data.</text>
</comment>
<evidence type="ECO:0000313" key="2">
    <source>
        <dbReference type="EMBL" id="KAJ8348417.1"/>
    </source>
</evidence>
<proteinExistence type="predicted"/>
<feature type="region of interest" description="Disordered" evidence="1">
    <location>
        <begin position="40"/>
        <end position="71"/>
    </location>
</feature>
<evidence type="ECO:0000313" key="3">
    <source>
        <dbReference type="Proteomes" id="UP001152622"/>
    </source>
</evidence>
<dbReference type="EMBL" id="JAINUF010000010">
    <property type="protein sequence ID" value="KAJ8348417.1"/>
    <property type="molecule type" value="Genomic_DNA"/>
</dbReference>
<organism evidence="2 3">
    <name type="scientific">Synaphobranchus kaupii</name>
    <name type="common">Kaup's arrowtooth eel</name>
    <dbReference type="NCBI Taxonomy" id="118154"/>
    <lineage>
        <taxon>Eukaryota</taxon>
        <taxon>Metazoa</taxon>
        <taxon>Chordata</taxon>
        <taxon>Craniata</taxon>
        <taxon>Vertebrata</taxon>
        <taxon>Euteleostomi</taxon>
        <taxon>Actinopterygii</taxon>
        <taxon>Neopterygii</taxon>
        <taxon>Teleostei</taxon>
        <taxon>Anguilliformes</taxon>
        <taxon>Synaphobranchidae</taxon>
        <taxon>Synaphobranchus</taxon>
    </lineage>
</organism>
<gene>
    <name evidence="2" type="ORF">SKAU_G00270060</name>
</gene>